<dbReference type="InterPro" id="IPR020904">
    <property type="entry name" value="Sc_DH/Rdtase_CS"/>
</dbReference>
<dbReference type="AlphaFoldDB" id="A0A852VXE9"/>
<dbReference type="InterPro" id="IPR036291">
    <property type="entry name" value="NAD(P)-bd_dom_sf"/>
</dbReference>
<keyword evidence="2" id="KW-0560">Oxidoreductase</keyword>
<evidence type="ECO:0000256" key="1">
    <source>
        <dbReference type="ARBA" id="ARBA00006484"/>
    </source>
</evidence>
<gene>
    <name evidence="3" type="ORF">HDA37_001778</name>
</gene>
<dbReference type="SUPFAM" id="SSF51735">
    <property type="entry name" value="NAD(P)-binding Rossmann-fold domains"/>
    <property type="match status" value="1"/>
</dbReference>
<accession>A0A852VXE9</accession>
<dbReference type="RefSeq" id="WP_179760816.1">
    <property type="nucleotide sequence ID" value="NZ_BAAAJZ010000015.1"/>
</dbReference>
<reference evidence="3 4" key="1">
    <citation type="submission" date="2020-07" db="EMBL/GenBank/DDBJ databases">
        <title>Sequencing the genomes of 1000 actinobacteria strains.</title>
        <authorList>
            <person name="Klenk H.-P."/>
        </authorList>
    </citation>
    <scope>NUCLEOTIDE SEQUENCE [LARGE SCALE GENOMIC DNA]</scope>
    <source>
        <strain evidence="3 4">DSM 44749</strain>
    </source>
</reference>
<dbReference type="FunFam" id="3.40.50.720:FF:000084">
    <property type="entry name" value="Short-chain dehydrogenase reductase"/>
    <property type="match status" value="1"/>
</dbReference>
<sequence>MDFTDRTAVITGGAGGIGRATATLLASRGAEVLLVDRDEAGLTDAAEAIAAAGGTAHTTTADVSDEQSVRDYVDRARELFDGRIDVLFNNAGIEGPVADLVDYPTADFDAVIAVNLRGVFLGLKHVLPVMIAQGSGSVVNTGSVASVRGLAGAISYNAAKSAVLGMTRAAAAELGSVGVRVNAVLPGMIDTRMLRNLVTLIAGDVEAGLATVAQTAPLGRNGRPTDVAETVAFLASDASSYVTGAAFPVDGGGLAVMTNGR</sequence>
<proteinExistence type="inferred from homology"/>
<dbReference type="GO" id="GO:0016491">
    <property type="term" value="F:oxidoreductase activity"/>
    <property type="evidence" value="ECO:0007669"/>
    <property type="project" value="UniProtKB-KW"/>
</dbReference>
<dbReference type="InterPro" id="IPR002347">
    <property type="entry name" value="SDR_fam"/>
</dbReference>
<dbReference type="CDD" id="cd05233">
    <property type="entry name" value="SDR_c"/>
    <property type="match status" value="1"/>
</dbReference>
<evidence type="ECO:0000256" key="2">
    <source>
        <dbReference type="ARBA" id="ARBA00023002"/>
    </source>
</evidence>
<name>A0A852VXE9_PSEA5</name>
<dbReference type="Gene3D" id="3.40.50.720">
    <property type="entry name" value="NAD(P)-binding Rossmann-like Domain"/>
    <property type="match status" value="1"/>
</dbReference>
<dbReference type="PROSITE" id="PS00061">
    <property type="entry name" value="ADH_SHORT"/>
    <property type="match status" value="1"/>
</dbReference>
<dbReference type="Pfam" id="PF13561">
    <property type="entry name" value="adh_short_C2"/>
    <property type="match status" value="1"/>
</dbReference>
<dbReference type="PRINTS" id="PR00081">
    <property type="entry name" value="GDHRDH"/>
</dbReference>
<organism evidence="3 4">
    <name type="scientific">Pseudonocardia alni</name>
    <name type="common">Amycolata alni</name>
    <dbReference type="NCBI Taxonomy" id="33907"/>
    <lineage>
        <taxon>Bacteria</taxon>
        <taxon>Bacillati</taxon>
        <taxon>Actinomycetota</taxon>
        <taxon>Actinomycetes</taxon>
        <taxon>Pseudonocardiales</taxon>
        <taxon>Pseudonocardiaceae</taxon>
        <taxon>Pseudonocardia</taxon>
    </lineage>
</organism>
<dbReference type="PRINTS" id="PR00080">
    <property type="entry name" value="SDRFAMILY"/>
</dbReference>
<protein>
    <submittedName>
        <fullName evidence="3">NAD(P)-dependent dehydrogenase (Short-subunit alcohol dehydrogenase family)</fullName>
    </submittedName>
</protein>
<dbReference type="Proteomes" id="UP000549695">
    <property type="component" value="Unassembled WGS sequence"/>
</dbReference>
<dbReference type="EMBL" id="JACCCZ010000001">
    <property type="protein sequence ID" value="NYG01493.1"/>
    <property type="molecule type" value="Genomic_DNA"/>
</dbReference>
<dbReference type="GeneID" id="98051563"/>
<dbReference type="PANTHER" id="PTHR24321">
    <property type="entry name" value="DEHYDROGENASES, SHORT CHAIN"/>
    <property type="match status" value="1"/>
</dbReference>
<keyword evidence="4" id="KW-1185">Reference proteome</keyword>
<evidence type="ECO:0000313" key="3">
    <source>
        <dbReference type="EMBL" id="NYG01493.1"/>
    </source>
</evidence>
<dbReference type="NCBIfam" id="NF005559">
    <property type="entry name" value="PRK07231.1"/>
    <property type="match status" value="1"/>
</dbReference>
<comment type="caution">
    <text evidence="3">The sequence shown here is derived from an EMBL/GenBank/DDBJ whole genome shotgun (WGS) entry which is preliminary data.</text>
</comment>
<dbReference type="PANTHER" id="PTHR24321:SF8">
    <property type="entry name" value="ESTRADIOL 17-BETA-DEHYDROGENASE 8-RELATED"/>
    <property type="match status" value="1"/>
</dbReference>
<evidence type="ECO:0000313" key="4">
    <source>
        <dbReference type="Proteomes" id="UP000549695"/>
    </source>
</evidence>
<comment type="similarity">
    <text evidence="1">Belongs to the short-chain dehydrogenases/reductases (SDR) family.</text>
</comment>